<proteinExistence type="predicted"/>
<dbReference type="PANTHER" id="PTHR39186">
    <property type="entry name" value="DUF2071 FAMILY PROTEIN"/>
    <property type="match status" value="1"/>
</dbReference>
<dbReference type="Pfam" id="PF09844">
    <property type="entry name" value="DUF2071"/>
    <property type="match status" value="1"/>
</dbReference>
<dbReference type="InterPro" id="IPR018644">
    <property type="entry name" value="DUF2071"/>
</dbReference>
<reference evidence="1" key="2">
    <citation type="submission" date="2020-09" db="EMBL/GenBank/DDBJ databases">
        <authorList>
            <person name="Sun Q."/>
            <person name="Zhou Y."/>
        </authorList>
    </citation>
    <scope>NUCLEOTIDE SEQUENCE</scope>
    <source>
        <strain evidence="1">CGMCC 4.7430</strain>
    </source>
</reference>
<comment type="caution">
    <text evidence="1">The sequence shown here is derived from an EMBL/GenBank/DDBJ whole genome shotgun (WGS) entry which is preliminary data.</text>
</comment>
<reference evidence="1" key="1">
    <citation type="journal article" date="2014" name="Int. J. Syst. Evol. Microbiol.">
        <title>Complete genome sequence of Corynebacterium casei LMG S-19264T (=DSM 44701T), isolated from a smear-ripened cheese.</title>
        <authorList>
            <consortium name="US DOE Joint Genome Institute (JGI-PGF)"/>
            <person name="Walter F."/>
            <person name="Albersmeier A."/>
            <person name="Kalinowski J."/>
            <person name="Ruckert C."/>
        </authorList>
    </citation>
    <scope>NUCLEOTIDE SEQUENCE</scope>
    <source>
        <strain evidence="1">CGMCC 4.7430</strain>
    </source>
</reference>
<organism evidence="1 2">
    <name type="scientific">Nonomuraea glycinis</name>
    <dbReference type="NCBI Taxonomy" id="2047744"/>
    <lineage>
        <taxon>Bacteria</taxon>
        <taxon>Bacillati</taxon>
        <taxon>Actinomycetota</taxon>
        <taxon>Actinomycetes</taxon>
        <taxon>Streptosporangiales</taxon>
        <taxon>Streptosporangiaceae</taxon>
        <taxon>Nonomuraea</taxon>
    </lineage>
</organism>
<gene>
    <name evidence="1" type="ORF">GCM10012278_17930</name>
</gene>
<dbReference type="RefSeq" id="WP_189137978.1">
    <property type="nucleotide sequence ID" value="NZ_BMNK01000002.1"/>
</dbReference>
<name>A0A918A1G1_9ACTN</name>
<accession>A0A918A1G1</accession>
<sequence length="241" mass="27117">MDERTGGPPPTPRVARPVMHHRWSDITFLHWRYPAALIQSMLPPSLTVEPFDGTAWIGMTPFLMEDVRPPGLPALPWLSRFPETNLRTYVRDARGRSGIWFLSLDAGRLPAALGGRASYGLPYFWSDMSVRITGALKQYRCRRTWPGPSGARCDVDVERDPASWDGDELAWFLTARFRLFTMVANRLASAQIEHDPWPLRRAALIRLDQTLLQAGGLPAPDGDPVLHASPGVPVRVGRWSW</sequence>
<dbReference type="SUPFAM" id="SSF160104">
    <property type="entry name" value="Acetoacetate decarboxylase-like"/>
    <property type="match status" value="1"/>
</dbReference>
<evidence type="ECO:0008006" key="3">
    <source>
        <dbReference type="Google" id="ProtNLM"/>
    </source>
</evidence>
<dbReference type="EMBL" id="BMNK01000002">
    <property type="protein sequence ID" value="GGP04075.1"/>
    <property type="molecule type" value="Genomic_DNA"/>
</dbReference>
<dbReference type="Gene3D" id="2.40.400.10">
    <property type="entry name" value="Acetoacetate decarboxylase-like"/>
    <property type="match status" value="1"/>
</dbReference>
<dbReference type="PANTHER" id="PTHR39186:SF1">
    <property type="entry name" value="DUF2071 DOMAIN-CONTAINING PROTEIN"/>
    <property type="match status" value="1"/>
</dbReference>
<evidence type="ECO:0000313" key="1">
    <source>
        <dbReference type="EMBL" id="GGP04075.1"/>
    </source>
</evidence>
<dbReference type="AlphaFoldDB" id="A0A918A1G1"/>
<keyword evidence="2" id="KW-1185">Reference proteome</keyword>
<protein>
    <recommendedName>
        <fullName evidence="3">DUF2071 domain-containing protein</fullName>
    </recommendedName>
</protein>
<evidence type="ECO:0000313" key="2">
    <source>
        <dbReference type="Proteomes" id="UP000660745"/>
    </source>
</evidence>
<dbReference type="InterPro" id="IPR023375">
    <property type="entry name" value="ADC_dom_sf"/>
</dbReference>
<dbReference type="Proteomes" id="UP000660745">
    <property type="component" value="Unassembled WGS sequence"/>
</dbReference>